<sequence>MFSSLNMKPKHQIIRMSEGSLLLSSRDRIVLLDHHFSDKSSMFLLYKFI</sequence>
<protein>
    <submittedName>
        <fullName evidence="1">Uncharacterized protein</fullName>
    </submittedName>
</protein>
<organism evidence="1">
    <name type="scientific">Rhizophora mucronata</name>
    <name type="common">Asiatic mangrove</name>
    <dbReference type="NCBI Taxonomy" id="61149"/>
    <lineage>
        <taxon>Eukaryota</taxon>
        <taxon>Viridiplantae</taxon>
        <taxon>Streptophyta</taxon>
        <taxon>Embryophyta</taxon>
        <taxon>Tracheophyta</taxon>
        <taxon>Spermatophyta</taxon>
        <taxon>Magnoliopsida</taxon>
        <taxon>eudicotyledons</taxon>
        <taxon>Gunneridae</taxon>
        <taxon>Pentapetalae</taxon>
        <taxon>rosids</taxon>
        <taxon>fabids</taxon>
        <taxon>Malpighiales</taxon>
        <taxon>Rhizophoraceae</taxon>
        <taxon>Rhizophora</taxon>
    </lineage>
</organism>
<evidence type="ECO:0000313" key="1">
    <source>
        <dbReference type="EMBL" id="MBW83151.1"/>
    </source>
</evidence>
<reference evidence="1" key="1">
    <citation type="submission" date="2018-02" db="EMBL/GenBank/DDBJ databases">
        <title>Rhizophora mucronata_Transcriptome.</title>
        <authorList>
            <person name="Meera S.P."/>
            <person name="Sreeshan A."/>
            <person name="Augustine A."/>
        </authorList>
    </citation>
    <scope>NUCLEOTIDE SEQUENCE</scope>
    <source>
        <tissue evidence="1">Leaf</tissue>
    </source>
</reference>
<name>A0A2P2IPK4_RHIMU</name>
<dbReference type="AlphaFoldDB" id="A0A2P2IPK4"/>
<accession>A0A2P2IPK4</accession>
<dbReference type="EMBL" id="GGEC01002668">
    <property type="protein sequence ID" value="MBW83151.1"/>
    <property type="molecule type" value="Transcribed_RNA"/>
</dbReference>
<proteinExistence type="predicted"/>